<dbReference type="RefSeq" id="WP_321396354.1">
    <property type="nucleotide sequence ID" value="NZ_CP139487.1"/>
</dbReference>
<keyword evidence="1" id="KW-1133">Transmembrane helix</keyword>
<keyword evidence="1" id="KW-0472">Membrane</keyword>
<keyword evidence="3" id="KW-0378">Hydrolase</keyword>
<evidence type="ECO:0000313" key="3">
    <source>
        <dbReference type="EMBL" id="WPU65588.1"/>
    </source>
</evidence>
<accession>A0AAX4HQX8</accession>
<dbReference type="AlphaFoldDB" id="A0AAX4HQX8"/>
<dbReference type="InterPro" id="IPR000045">
    <property type="entry name" value="Prepilin_IV_endopep_pep"/>
</dbReference>
<dbReference type="Proteomes" id="UP001324634">
    <property type="component" value="Chromosome"/>
</dbReference>
<dbReference type="KEGG" id="psti:SOO65_02390"/>
<keyword evidence="1" id="KW-0812">Transmembrane</keyword>
<organism evidence="3 4">
    <name type="scientific">Peredibacter starrii</name>
    <dbReference type="NCBI Taxonomy" id="28202"/>
    <lineage>
        <taxon>Bacteria</taxon>
        <taxon>Pseudomonadati</taxon>
        <taxon>Bdellovibrionota</taxon>
        <taxon>Bacteriovoracia</taxon>
        <taxon>Bacteriovoracales</taxon>
        <taxon>Bacteriovoracaceae</taxon>
        <taxon>Peredibacter</taxon>
    </lineage>
</organism>
<protein>
    <submittedName>
        <fullName evidence="3">Prepilin peptidase</fullName>
        <ecNumber evidence="3">3.4.23.43</ecNumber>
    </submittedName>
</protein>
<proteinExistence type="predicted"/>
<dbReference type="EC" id="3.4.23.43" evidence="3"/>
<feature type="transmembrane region" description="Helical" evidence="1">
    <location>
        <begin position="57"/>
        <end position="78"/>
    </location>
</feature>
<dbReference type="Pfam" id="PF01478">
    <property type="entry name" value="Peptidase_A24"/>
    <property type="match status" value="1"/>
</dbReference>
<name>A0AAX4HQX8_9BACT</name>
<dbReference type="EMBL" id="CP139487">
    <property type="protein sequence ID" value="WPU65588.1"/>
    <property type="molecule type" value="Genomic_DNA"/>
</dbReference>
<sequence>MTPIIFGLILIQLLAVAWIDLKTHKISNRWAMLNVLLSVVLHLFFRSHYPLDWEVLLFPVGFIVIGFFLFLVNIMGAGDSKYLASLFLIVPVELHLGFFERLILSTMLVGAFLLSAKVIKNFAQLRAYFIGHYWSGIKGIIKSRFSYAPVILIAWIILGVNQWR</sequence>
<evidence type="ECO:0000259" key="2">
    <source>
        <dbReference type="Pfam" id="PF01478"/>
    </source>
</evidence>
<feature type="domain" description="Prepilin type IV endopeptidase peptidase" evidence="2">
    <location>
        <begin position="9"/>
        <end position="106"/>
    </location>
</feature>
<dbReference type="GO" id="GO:0004190">
    <property type="term" value="F:aspartic-type endopeptidase activity"/>
    <property type="evidence" value="ECO:0007669"/>
    <property type="project" value="UniProtKB-EC"/>
</dbReference>
<feature type="transmembrane region" description="Helical" evidence="1">
    <location>
        <begin position="145"/>
        <end position="163"/>
    </location>
</feature>
<feature type="transmembrane region" description="Helical" evidence="1">
    <location>
        <begin position="98"/>
        <end position="116"/>
    </location>
</feature>
<dbReference type="GO" id="GO:0016020">
    <property type="term" value="C:membrane"/>
    <property type="evidence" value="ECO:0007669"/>
    <property type="project" value="InterPro"/>
</dbReference>
<reference evidence="3 4" key="1">
    <citation type="submission" date="2023-11" db="EMBL/GenBank/DDBJ databases">
        <title>Peredibacter starrii A3.12.</title>
        <authorList>
            <person name="Mitchell R.J."/>
        </authorList>
    </citation>
    <scope>NUCLEOTIDE SEQUENCE [LARGE SCALE GENOMIC DNA]</scope>
    <source>
        <strain evidence="3 4">A3.12</strain>
    </source>
</reference>
<dbReference type="Gene3D" id="1.20.120.1220">
    <property type="match status" value="1"/>
</dbReference>
<gene>
    <name evidence="3" type="ORF">SOO65_02390</name>
</gene>
<evidence type="ECO:0000256" key="1">
    <source>
        <dbReference type="SAM" id="Phobius"/>
    </source>
</evidence>
<keyword evidence="4" id="KW-1185">Reference proteome</keyword>
<evidence type="ECO:0000313" key="4">
    <source>
        <dbReference type="Proteomes" id="UP001324634"/>
    </source>
</evidence>